<dbReference type="Pfam" id="PF04072">
    <property type="entry name" value="LCM"/>
    <property type="match status" value="1"/>
</dbReference>
<comment type="similarity">
    <text evidence="1">Belongs to the UPF0677 family.</text>
</comment>
<dbReference type="InterPro" id="IPR011610">
    <property type="entry name" value="SAM_mthyl_Trfase_ML2640-like"/>
</dbReference>
<organism evidence="4">
    <name type="scientific">Vitrella brassicaformis</name>
    <dbReference type="NCBI Taxonomy" id="1169539"/>
    <lineage>
        <taxon>Eukaryota</taxon>
        <taxon>Sar</taxon>
        <taxon>Alveolata</taxon>
        <taxon>Colpodellida</taxon>
        <taxon>Vitrellaceae</taxon>
        <taxon>Vitrella</taxon>
    </lineage>
</organism>
<dbReference type="InterPro" id="IPR029063">
    <property type="entry name" value="SAM-dependent_MTases_sf"/>
</dbReference>
<dbReference type="GO" id="GO:0032259">
    <property type="term" value="P:methylation"/>
    <property type="evidence" value="ECO:0007669"/>
    <property type="project" value="UniProtKB-KW"/>
</dbReference>
<evidence type="ECO:0000313" key="4">
    <source>
        <dbReference type="EMBL" id="CAD9058302.1"/>
    </source>
</evidence>
<evidence type="ECO:0000256" key="3">
    <source>
        <dbReference type="ARBA" id="ARBA00022679"/>
    </source>
</evidence>
<keyword evidence="3" id="KW-0808">Transferase</keyword>
<accession>A0A7S1JZH5</accession>
<dbReference type="GO" id="GO:0008168">
    <property type="term" value="F:methyltransferase activity"/>
    <property type="evidence" value="ECO:0007669"/>
    <property type="project" value="UniProtKB-KW"/>
</dbReference>
<gene>
    <name evidence="4" type="ORF">VBRA1451_LOCUS13372</name>
</gene>
<keyword evidence="2" id="KW-0489">Methyltransferase</keyword>
<proteinExistence type="inferred from homology"/>
<dbReference type="InterPro" id="IPR007213">
    <property type="entry name" value="Ppm1/Ppm2/Tcmp"/>
</dbReference>
<evidence type="ECO:0000256" key="2">
    <source>
        <dbReference type="ARBA" id="ARBA00022603"/>
    </source>
</evidence>
<reference evidence="4" key="1">
    <citation type="submission" date="2021-01" db="EMBL/GenBank/DDBJ databases">
        <authorList>
            <person name="Corre E."/>
            <person name="Pelletier E."/>
            <person name="Niang G."/>
            <person name="Scheremetjew M."/>
            <person name="Finn R."/>
            <person name="Kale V."/>
            <person name="Holt S."/>
            <person name="Cochrane G."/>
            <person name="Meng A."/>
            <person name="Brown T."/>
            <person name="Cohen L."/>
        </authorList>
    </citation>
    <scope>NUCLEOTIDE SEQUENCE</scope>
    <source>
        <strain evidence="4">CCMP3346</strain>
    </source>
</reference>
<dbReference type="Gene3D" id="3.40.50.150">
    <property type="entry name" value="Vaccinia Virus protein VP39"/>
    <property type="match status" value="1"/>
</dbReference>
<sequence>MGQQLSACFRALGVSRDRNQQASNAILISCVRMAMTHLPPPYDLPLEERKVIAAFITWKWWLYTRALMVLPKPAYKRLMAKANAKRWGIVAFVIARTKALDKICREAIEASTDSAPLQLVLLGAGYDTKFARLAELRKRYSVTMYEVDQKVVQDEKLRLMESPSISPSLYEDVRFVSCDFNTQSVDQVLVEAGFKKEVNTLFVWEGVTYYLSAQGVMSTLAAVQNLCANRESSIVFDYTDKCMTDSTTDDKACQSIVRALFNYKTPITWGIPKGEAAPFLKQHQWEVINHWTPVDLRDQYLRDENGEAFGESAKWFYMVHAKSIR</sequence>
<evidence type="ECO:0008006" key="5">
    <source>
        <dbReference type="Google" id="ProtNLM"/>
    </source>
</evidence>
<protein>
    <recommendedName>
        <fullName evidence="5">S-adenosyl-L-methionine-dependent methyltransferase</fullName>
    </recommendedName>
</protein>
<dbReference type="PANTHER" id="PTHR43619">
    <property type="entry name" value="S-ADENOSYL-L-METHIONINE-DEPENDENT METHYLTRANSFERASE YKTD-RELATED"/>
    <property type="match status" value="1"/>
</dbReference>
<dbReference type="AlphaFoldDB" id="A0A7S1JZH5"/>
<dbReference type="EMBL" id="HBGB01023141">
    <property type="protein sequence ID" value="CAD9058302.1"/>
    <property type="molecule type" value="Transcribed_RNA"/>
</dbReference>
<dbReference type="NCBIfam" id="TIGR00027">
    <property type="entry name" value="mthyl_TIGR00027"/>
    <property type="match status" value="1"/>
</dbReference>
<evidence type="ECO:0000256" key="1">
    <source>
        <dbReference type="ARBA" id="ARBA00008138"/>
    </source>
</evidence>
<dbReference type="PANTHER" id="PTHR43619:SF2">
    <property type="entry name" value="S-ADENOSYL-L-METHIONINE-DEPENDENT METHYLTRANSFERASES SUPERFAMILY PROTEIN"/>
    <property type="match status" value="1"/>
</dbReference>
<dbReference type="SUPFAM" id="SSF53335">
    <property type="entry name" value="S-adenosyl-L-methionine-dependent methyltransferases"/>
    <property type="match status" value="1"/>
</dbReference>
<name>A0A7S1JZH5_9ALVE</name>